<keyword evidence="2" id="KW-0285">Flavoprotein</keyword>
<dbReference type="AlphaFoldDB" id="A0A9D2HKK4"/>
<name>A0A9D2HKK4_9FIRM</name>
<feature type="domain" description="Flavin reductase like" evidence="4">
    <location>
        <begin position="9"/>
        <end position="149"/>
    </location>
</feature>
<dbReference type="GO" id="GO:0010181">
    <property type="term" value="F:FMN binding"/>
    <property type="evidence" value="ECO:0007669"/>
    <property type="project" value="InterPro"/>
</dbReference>
<dbReference type="EMBL" id="DWZA01000109">
    <property type="protein sequence ID" value="HJA72567.1"/>
    <property type="molecule type" value="Genomic_DNA"/>
</dbReference>
<comment type="cofactor">
    <cofactor evidence="1">
        <name>FMN</name>
        <dbReference type="ChEBI" id="CHEBI:58210"/>
    </cofactor>
</comment>
<dbReference type="Gene3D" id="2.30.110.10">
    <property type="entry name" value="Electron Transport, Fmn-binding Protein, Chain A"/>
    <property type="match status" value="1"/>
</dbReference>
<gene>
    <name evidence="5" type="ORF">IAA07_13505</name>
</gene>
<dbReference type="PANTHER" id="PTHR43567:SF1">
    <property type="entry name" value="FLAVOREDOXIN"/>
    <property type="match status" value="1"/>
</dbReference>
<evidence type="ECO:0000256" key="3">
    <source>
        <dbReference type="ARBA" id="ARBA00038054"/>
    </source>
</evidence>
<dbReference type="Proteomes" id="UP000823900">
    <property type="component" value="Unassembled WGS sequence"/>
</dbReference>
<sequence length="192" mass="20797">MRTKLNITEGIFPMPVLMVATYNEDGSVNVMNAAWGTMQARDTVALSLTESHKTVKNIKERGAFTISIATAAHITEADYFGVESGNLVADKFARSGLTASRAEMVDAPVINEFPICLECQFIEYQDGEYGCGVIGKVVNVTADESVITNGKVDISLVNAIAFDPYTHGYYKVTERVGEAFSDGLKLKPSNTP</sequence>
<reference evidence="5" key="1">
    <citation type="journal article" date="2021" name="PeerJ">
        <title>Extensive microbial diversity within the chicken gut microbiome revealed by metagenomics and culture.</title>
        <authorList>
            <person name="Gilroy R."/>
            <person name="Ravi A."/>
            <person name="Getino M."/>
            <person name="Pursley I."/>
            <person name="Horton D.L."/>
            <person name="Alikhan N.F."/>
            <person name="Baker D."/>
            <person name="Gharbi K."/>
            <person name="Hall N."/>
            <person name="Watson M."/>
            <person name="Adriaenssens E.M."/>
            <person name="Foster-Nyarko E."/>
            <person name="Jarju S."/>
            <person name="Secka A."/>
            <person name="Antonio M."/>
            <person name="Oren A."/>
            <person name="Chaudhuri R.R."/>
            <person name="La Ragione R."/>
            <person name="Hildebrand F."/>
            <person name="Pallen M.J."/>
        </authorList>
    </citation>
    <scope>NUCLEOTIDE SEQUENCE</scope>
    <source>
        <strain evidence="5">CHK178-16964</strain>
    </source>
</reference>
<dbReference type="GO" id="GO:0016646">
    <property type="term" value="F:oxidoreductase activity, acting on the CH-NH group of donors, NAD or NADP as acceptor"/>
    <property type="evidence" value="ECO:0007669"/>
    <property type="project" value="UniProtKB-ARBA"/>
</dbReference>
<dbReference type="InterPro" id="IPR012349">
    <property type="entry name" value="Split_barrel_FMN-bd"/>
</dbReference>
<evidence type="ECO:0000259" key="4">
    <source>
        <dbReference type="SMART" id="SM00903"/>
    </source>
</evidence>
<dbReference type="SUPFAM" id="SSF50475">
    <property type="entry name" value="FMN-binding split barrel"/>
    <property type="match status" value="1"/>
</dbReference>
<comment type="similarity">
    <text evidence="3">Belongs to the flavoredoxin family.</text>
</comment>
<proteinExistence type="inferred from homology"/>
<comment type="caution">
    <text evidence="5">The sequence shown here is derived from an EMBL/GenBank/DDBJ whole genome shotgun (WGS) entry which is preliminary data.</text>
</comment>
<evidence type="ECO:0000313" key="6">
    <source>
        <dbReference type="Proteomes" id="UP000823900"/>
    </source>
</evidence>
<accession>A0A9D2HKK4</accession>
<evidence type="ECO:0000256" key="1">
    <source>
        <dbReference type="ARBA" id="ARBA00001917"/>
    </source>
</evidence>
<evidence type="ECO:0000313" key="5">
    <source>
        <dbReference type="EMBL" id="HJA72567.1"/>
    </source>
</evidence>
<dbReference type="SMART" id="SM00903">
    <property type="entry name" value="Flavin_Reduct"/>
    <property type="match status" value="1"/>
</dbReference>
<dbReference type="InterPro" id="IPR052174">
    <property type="entry name" value="Flavoredoxin"/>
</dbReference>
<reference evidence="5" key="2">
    <citation type="submission" date="2021-04" db="EMBL/GenBank/DDBJ databases">
        <authorList>
            <person name="Gilroy R."/>
        </authorList>
    </citation>
    <scope>NUCLEOTIDE SEQUENCE</scope>
    <source>
        <strain evidence="5">CHK178-16964</strain>
    </source>
</reference>
<dbReference type="PANTHER" id="PTHR43567">
    <property type="entry name" value="FLAVOREDOXIN-RELATED-RELATED"/>
    <property type="match status" value="1"/>
</dbReference>
<dbReference type="InterPro" id="IPR002563">
    <property type="entry name" value="Flavin_Rdtase-like_dom"/>
</dbReference>
<dbReference type="Pfam" id="PF01613">
    <property type="entry name" value="Flavin_Reduct"/>
    <property type="match status" value="1"/>
</dbReference>
<protein>
    <submittedName>
        <fullName evidence="5">Flavin reductase family protein</fullName>
    </submittedName>
</protein>
<evidence type="ECO:0000256" key="2">
    <source>
        <dbReference type="ARBA" id="ARBA00022630"/>
    </source>
</evidence>
<organism evidence="5 6">
    <name type="scientific">Candidatus Lachnoclostridium stercoravium</name>
    <dbReference type="NCBI Taxonomy" id="2838633"/>
    <lineage>
        <taxon>Bacteria</taxon>
        <taxon>Bacillati</taxon>
        <taxon>Bacillota</taxon>
        <taxon>Clostridia</taxon>
        <taxon>Lachnospirales</taxon>
        <taxon>Lachnospiraceae</taxon>
    </lineage>
</organism>